<comment type="caution">
    <text evidence="1">The sequence shown here is derived from an EMBL/GenBank/DDBJ whole genome shotgun (WGS) entry which is preliminary data.</text>
</comment>
<evidence type="ECO:0000313" key="1">
    <source>
        <dbReference type="EMBL" id="KAK4754521.1"/>
    </source>
</evidence>
<reference evidence="1 2" key="1">
    <citation type="journal article" date="2023" name="Hortic Res">
        <title>Pangenome of water caltrop reveals structural variations and asymmetric subgenome divergence after allopolyploidization.</title>
        <authorList>
            <person name="Zhang X."/>
            <person name="Chen Y."/>
            <person name="Wang L."/>
            <person name="Yuan Y."/>
            <person name="Fang M."/>
            <person name="Shi L."/>
            <person name="Lu R."/>
            <person name="Comes H.P."/>
            <person name="Ma Y."/>
            <person name="Chen Y."/>
            <person name="Huang G."/>
            <person name="Zhou Y."/>
            <person name="Zheng Z."/>
            <person name="Qiu Y."/>
        </authorList>
    </citation>
    <scope>NUCLEOTIDE SEQUENCE [LARGE SCALE GENOMIC DNA]</scope>
    <source>
        <tissue evidence="1">Roots</tissue>
    </source>
</reference>
<dbReference type="Proteomes" id="UP001345219">
    <property type="component" value="Chromosome 2"/>
</dbReference>
<gene>
    <name evidence="1" type="ORF">SAY87_002625</name>
</gene>
<sequence length="66" mass="7773">MQVSSQSWPKRMMTTRSSSARIAWSTAHPEWRWGSRFKQLNWRITNAAVQSCVHIEKTEEASRRIP</sequence>
<organism evidence="1 2">
    <name type="scientific">Trapa incisa</name>
    <dbReference type="NCBI Taxonomy" id="236973"/>
    <lineage>
        <taxon>Eukaryota</taxon>
        <taxon>Viridiplantae</taxon>
        <taxon>Streptophyta</taxon>
        <taxon>Embryophyta</taxon>
        <taxon>Tracheophyta</taxon>
        <taxon>Spermatophyta</taxon>
        <taxon>Magnoliopsida</taxon>
        <taxon>eudicotyledons</taxon>
        <taxon>Gunneridae</taxon>
        <taxon>Pentapetalae</taxon>
        <taxon>rosids</taxon>
        <taxon>malvids</taxon>
        <taxon>Myrtales</taxon>
        <taxon>Lythraceae</taxon>
        <taxon>Trapa</taxon>
    </lineage>
</organism>
<protein>
    <submittedName>
        <fullName evidence="1">Uncharacterized protein</fullName>
    </submittedName>
</protein>
<dbReference type="AlphaFoldDB" id="A0AAN7JUR6"/>
<proteinExistence type="predicted"/>
<dbReference type="EMBL" id="JAXIOK010000015">
    <property type="protein sequence ID" value="KAK4754521.1"/>
    <property type="molecule type" value="Genomic_DNA"/>
</dbReference>
<accession>A0AAN7JUR6</accession>
<evidence type="ECO:0000313" key="2">
    <source>
        <dbReference type="Proteomes" id="UP001345219"/>
    </source>
</evidence>
<keyword evidence="2" id="KW-1185">Reference proteome</keyword>
<name>A0AAN7JUR6_9MYRT</name>